<dbReference type="InterPro" id="IPR046681">
    <property type="entry name" value="DUF6551"/>
</dbReference>
<accession>A0A344TY24</accession>
<dbReference type="KEGG" id="sgz:C0216_08785"/>
<dbReference type="AlphaFoldDB" id="A0A344TY24"/>
<reference evidence="1 2" key="1">
    <citation type="submission" date="2018-01" db="EMBL/GenBank/DDBJ databases">
        <title>Draft genome Sequence of streptomyces globosus LZH-48.</title>
        <authorList>
            <person name="Ran K."/>
            <person name="Li Z."/>
            <person name="Wei S."/>
            <person name="Dong R."/>
        </authorList>
    </citation>
    <scope>NUCLEOTIDE SEQUENCE [LARGE SCALE GENOMIC DNA]</scope>
    <source>
        <strain evidence="1 2">LZH-48</strain>
    </source>
</reference>
<dbReference type="RefSeq" id="WP_114054725.1">
    <property type="nucleotide sequence ID" value="NZ_CP030862.1"/>
</dbReference>
<evidence type="ECO:0000313" key="1">
    <source>
        <dbReference type="EMBL" id="AXE23545.1"/>
    </source>
</evidence>
<evidence type="ECO:0000313" key="2">
    <source>
        <dbReference type="Proteomes" id="UP000252004"/>
    </source>
</evidence>
<protein>
    <recommendedName>
        <fullName evidence="3">ParB/Sulfiredoxin domain-containing protein</fullName>
    </recommendedName>
</protein>
<dbReference type="OrthoDB" id="4528944at2"/>
<sequence length="280" mass="30508">MSVKDYSYDIPDHPIEYKKVDPRKITFDTRAQRNLNKARAQKIADNIVPTALGTPILSLREDGKLVPMDGMHRIYGCQLAIAAGVTAVEKIHCEIHTGLTLANEASMFIIKNKESSKVGATDEYRIGLVAGHPLFVDTQAVLDKHGLKVGSRSVSGVRGINGILKIVRDYGDHRLDQALAISEEAFGRTAESWDHVILSGIAVVMHRHSDVIKPKDLATRLARQGAALNVRAKIQGLSTANGTRGDGTQGRIKAAHLFVAGAWNNNRSAANRIPIPNIFE</sequence>
<organism evidence="1 2">
    <name type="scientific">Streptomyces globosus</name>
    <dbReference type="NCBI Taxonomy" id="68209"/>
    <lineage>
        <taxon>Bacteria</taxon>
        <taxon>Bacillati</taxon>
        <taxon>Actinomycetota</taxon>
        <taxon>Actinomycetes</taxon>
        <taxon>Kitasatosporales</taxon>
        <taxon>Streptomycetaceae</taxon>
        <taxon>Streptomyces</taxon>
    </lineage>
</organism>
<proteinExistence type="predicted"/>
<dbReference type="Proteomes" id="UP000252004">
    <property type="component" value="Chromosome"/>
</dbReference>
<keyword evidence="2" id="KW-1185">Reference proteome</keyword>
<gene>
    <name evidence="1" type="ORF">C0216_08785</name>
</gene>
<name>A0A344TY24_9ACTN</name>
<evidence type="ECO:0008006" key="3">
    <source>
        <dbReference type="Google" id="ProtNLM"/>
    </source>
</evidence>
<dbReference type="EMBL" id="CP030862">
    <property type="protein sequence ID" value="AXE23545.1"/>
    <property type="molecule type" value="Genomic_DNA"/>
</dbReference>
<dbReference type="Pfam" id="PF20188">
    <property type="entry name" value="DUF6551"/>
    <property type="match status" value="1"/>
</dbReference>